<dbReference type="CDD" id="cd06150">
    <property type="entry name" value="YjgF_YER057c_UK114_like_2"/>
    <property type="match status" value="1"/>
</dbReference>
<reference evidence="2 3" key="1">
    <citation type="submission" date="2020-03" db="EMBL/GenBank/DDBJ databases">
        <title>The genome sequence of Microvirga sp. c23x22.</title>
        <authorList>
            <person name="Zhang X."/>
        </authorList>
    </citation>
    <scope>NUCLEOTIDE SEQUENCE [LARGE SCALE GENOMIC DNA]</scope>
    <source>
        <strain evidence="3">c23x22</strain>
    </source>
</reference>
<evidence type="ECO:0000256" key="1">
    <source>
        <dbReference type="ARBA" id="ARBA00010552"/>
    </source>
</evidence>
<sequence length="116" mass="12325">MTIQRIKPGPRMSGAVVHGNTVYLAGQVANATAGKSVGEQTQEILSIIDGLLAEAGTDKTKILMTNIWLTDMATFQEMNAVWDSWVAQGNAPARATVEAKLAAPQYKVEIAVIAAK</sequence>
<name>A0ABX0V8K3_9HYPH</name>
<dbReference type="InterPro" id="IPR019897">
    <property type="entry name" value="RidA_CS"/>
</dbReference>
<dbReference type="PANTHER" id="PTHR47328">
    <property type="match status" value="1"/>
</dbReference>
<dbReference type="EMBL" id="JAATJS010000001">
    <property type="protein sequence ID" value="NIX75566.1"/>
    <property type="molecule type" value="Genomic_DNA"/>
</dbReference>
<dbReference type="RefSeq" id="WP_167671444.1">
    <property type="nucleotide sequence ID" value="NZ_JAATJS010000001.1"/>
</dbReference>
<dbReference type="InterPro" id="IPR006175">
    <property type="entry name" value="YjgF/YER057c/UK114"/>
</dbReference>
<comment type="caution">
    <text evidence="2">The sequence shown here is derived from an EMBL/GenBank/DDBJ whole genome shotgun (WGS) entry which is preliminary data.</text>
</comment>
<accession>A0ABX0V8K3</accession>
<proteinExistence type="inferred from homology"/>
<dbReference type="Pfam" id="PF01042">
    <property type="entry name" value="Ribonuc_L-PSP"/>
    <property type="match status" value="1"/>
</dbReference>
<gene>
    <name evidence="2" type="ORF">HB375_02920</name>
</gene>
<dbReference type="Proteomes" id="UP000707352">
    <property type="component" value="Unassembled WGS sequence"/>
</dbReference>
<dbReference type="InterPro" id="IPR035709">
    <property type="entry name" value="YoaB-like"/>
</dbReference>
<protein>
    <submittedName>
        <fullName evidence="2">RidA family protein</fullName>
    </submittedName>
</protein>
<dbReference type="PANTHER" id="PTHR47328:SF1">
    <property type="entry name" value="RUTC FAMILY PROTEIN YOAB"/>
    <property type="match status" value="1"/>
</dbReference>
<dbReference type="InterPro" id="IPR035959">
    <property type="entry name" value="RutC-like_sf"/>
</dbReference>
<dbReference type="PROSITE" id="PS01094">
    <property type="entry name" value="UPF0076"/>
    <property type="match status" value="1"/>
</dbReference>
<organism evidence="2 3">
    <name type="scientific">Microvirga terricola</name>
    <dbReference type="NCBI Taxonomy" id="2719797"/>
    <lineage>
        <taxon>Bacteria</taxon>
        <taxon>Pseudomonadati</taxon>
        <taxon>Pseudomonadota</taxon>
        <taxon>Alphaproteobacteria</taxon>
        <taxon>Hyphomicrobiales</taxon>
        <taxon>Methylobacteriaceae</taxon>
        <taxon>Microvirga</taxon>
    </lineage>
</organism>
<evidence type="ECO:0000313" key="2">
    <source>
        <dbReference type="EMBL" id="NIX75566.1"/>
    </source>
</evidence>
<keyword evidence="3" id="KW-1185">Reference proteome</keyword>
<comment type="similarity">
    <text evidence="1">Belongs to the RutC family.</text>
</comment>
<dbReference type="SUPFAM" id="SSF55298">
    <property type="entry name" value="YjgF-like"/>
    <property type="match status" value="1"/>
</dbReference>
<dbReference type="Gene3D" id="3.30.1330.40">
    <property type="entry name" value="RutC-like"/>
    <property type="match status" value="1"/>
</dbReference>
<evidence type="ECO:0000313" key="3">
    <source>
        <dbReference type="Proteomes" id="UP000707352"/>
    </source>
</evidence>